<dbReference type="Proteomes" id="UP000321832">
    <property type="component" value="Unassembled WGS sequence"/>
</dbReference>
<protein>
    <recommendedName>
        <fullName evidence="6">MATE family efflux transporter</fullName>
    </recommendedName>
</protein>
<evidence type="ECO:0000313" key="5">
    <source>
        <dbReference type="Proteomes" id="UP000321832"/>
    </source>
</evidence>
<keyword evidence="3" id="KW-0812">Transmembrane</keyword>
<feature type="transmembrane region" description="Helical" evidence="3">
    <location>
        <begin position="142"/>
        <end position="164"/>
    </location>
</feature>
<keyword evidence="5" id="KW-1185">Reference proteome</keyword>
<dbReference type="GO" id="GO:0015297">
    <property type="term" value="F:antiporter activity"/>
    <property type="evidence" value="ECO:0007669"/>
    <property type="project" value="InterPro"/>
</dbReference>
<comment type="caution">
    <text evidence="4">The sequence shown here is derived from an EMBL/GenBank/DDBJ whole genome shotgun (WGS) entry which is preliminary data.</text>
</comment>
<dbReference type="GO" id="GO:0042910">
    <property type="term" value="F:xenobiotic transmembrane transporter activity"/>
    <property type="evidence" value="ECO:0007669"/>
    <property type="project" value="InterPro"/>
</dbReference>
<dbReference type="PANTHER" id="PTHR43298">
    <property type="entry name" value="MULTIDRUG RESISTANCE PROTEIN NORM-RELATED"/>
    <property type="match status" value="1"/>
</dbReference>
<dbReference type="Pfam" id="PF01554">
    <property type="entry name" value="MatE"/>
    <property type="match status" value="1"/>
</dbReference>
<keyword evidence="3" id="KW-1133">Transmembrane helix</keyword>
<dbReference type="EMBL" id="VOPW01000001">
    <property type="protein sequence ID" value="TXC66633.1"/>
    <property type="molecule type" value="Genomic_DNA"/>
</dbReference>
<accession>A0A5C6U0R2</accession>
<evidence type="ECO:0000256" key="1">
    <source>
        <dbReference type="ARBA" id="ARBA00022448"/>
    </source>
</evidence>
<dbReference type="GO" id="GO:0005886">
    <property type="term" value="C:plasma membrane"/>
    <property type="evidence" value="ECO:0007669"/>
    <property type="project" value="TreeGrafter"/>
</dbReference>
<evidence type="ECO:0000256" key="2">
    <source>
        <dbReference type="SAM" id="MobiDB-lite"/>
    </source>
</evidence>
<evidence type="ECO:0000313" key="4">
    <source>
        <dbReference type="EMBL" id="TXC66633.1"/>
    </source>
</evidence>
<evidence type="ECO:0008006" key="6">
    <source>
        <dbReference type="Google" id="ProtNLM"/>
    </source>
</evidence>
<keyword evidence="1" id="KW-0813">Transport</keyword>
<gene>
    <name evidence="4" type="ORF">FSC37_14825</name>
</gene>
<dbReference type="InterPro" id="IPR002528">
    <property type="entry name" value="MATE_fam"/>
</dbReference>
<feature type="region of interest" description="Disordered" evidence="2">
    <location>
        <begin position="1"/>
        <end position="21"/>
    </location>
</feature>
<reference evidence="4 5" key="1">
    <citation type="submission" date="2019-08" db="EMBL/GenBank/DDBJ databases">
        <authorList>
            <person name="Khan S.A."/>
            <person name="Jeon C.O."/>
            <person name="Jeong S.E."/>
        </authorList>
    </citation>
    <scope>NUCLEOTIDE SEQUENCE [LARGE SCALE GENOMIC DNA]</scope>
    <source>
        <strain evidence="5">IMCC1728</strain>
    </source>
</reference>
<evidence type="ECO:0000256" key="3">
    <source>
        <dbReference type="SAM" id="Phobius"/>
    </source>
</evidence>
<proteinExistence type="predicted"/>
<dbReference type="PANTHER" id="PTHR43298:SF2">
    <property type="entry name" value="FMN_FAD EXPORTER YEEO-RELATED"/>
    <property type="match status" value="1"/>
</dbReference>
<name>A0A5C6U0R2_9BURK</name>
<sequence>MPCRVGKPAPQKYRSWQRGPSSMMSMGWRRFSMPPERTDILLQGLRRSSTAMKDDPTSSRTHWRHLLQLGWPVSLQAVATSSFALVDVAMVQTLGAEAVAAVGLAGRALFVLTMLLAGPANGAAVLLSQHAGRGEVLPGARLLRWVALVTLAITLPACAFALVAPETVGARWWPILPCGPRWRRSCRRWRCRSRCRR</sequence>
<dbReference type="InterPro" id="IPR050222">
    <property type="entry name" value="MATE_MdtK"/>
</dbReference>
<organism evidence="4 5">
    <name type="scientific">Piscinibacter aquaticus</name>
    <dbReference type="NCBI Taxonomy" id="392597"/>
    <lineage>
        <taxon>Bacteria</taxon>
        <taxon>Pseudomonadati</taxon>
        <taxon>Pseudomonadota</taxon>
        <taxon>Betaproteobacteria</taxon>
        <taxon>Burkholderiales</taxon>
        <taxon>Sphaerotilaceae</taxon>
        <taxon>Piscinibacter</taxon>
    </lineage>
</organism>
<feature type="transmembrane region" description="Helical" evidence="3">
    <location>
        <begin position="98"/>
        <end position="121"/>
    </location>
</feature>
<dbReference type="AlphaFoldDB" id="A0A5C6U0R2"/>
<keyword evidence="3" id="KW-0472">Membrane</keyword>